<evidence type="ECO:0000256" key="1">
    <source>
        <dbReference type="ARBA" id="ARBA00010641"/>
    </source>
</evidence>
<evidence type="ECO:0000256" key="4">
    <source>
        <dbReference type="ARBA" id="ARBA00023125"/>
    </source>
</evidence>
<feature type="domain" description="RNA polymerase sigma-70 region 2" evidence="6">
    <location>
        <begin position="25"/>
        <end position="92"/>
    </location>
</feature>
<dbReference type="Gene3D" id="1.10.10.10">
    <property type="entry name" value="Winged helix-like DNA-binding domain superfamily/Winged helix DNA-binding domain"/>
    <property type="match status" value="1"/>
</dbReference>
<dbReference type="AlphaFoldDB" id="A0A5S9IR19"/>
<dbReference type="Proteomes" id="UP000326354">
    <property type="component" value="Chromosome"/>
</dbReference>
<accession>A0A5S9IR19</accession>
<dbReference type="GO" id="GO:0006352">
    <property type="term" value="P:DNA-templated transcription initiation"/>
    <property type="evidence" value="ECO:0007669"/>
    <property type="project" value="InterPro"/>
</dbReference>
<dbReference type="KEGG" id="uam:UABAM_04264"/>
<dbReference type="PANTHER" id="PTHR43133">
    <property type="entry name" value="RNA POLYMERASE ECF-TYPE SIGMA FACTO"/>
    <property type="match status" value="1"/>
</dbReference>
<dbReference type="SUPFAM" id="SSF88946">
    <property type="entry name" value="Sigma2 domain of RNA polymerase sigma factors"/>
    <property type="match status" value="1"/>
</dbReference>
<dbReference type="GO" id="GO:0000428">
    <property type="term" value="C:DNA-directed RNA polymerase complex"/>
    <property type="evidence" value="ECO:0007669"/>
    <property type="project" value="UniProtKB-KW"/>
</dbReference>
<protein>
    <submittedName>
        <fullName evidence="8">DNA-directed RNA polymerase sigma-70 factor</fullName>
    </submittedName>
</protein>
<evidence type="ECO:0000256" key="2">
    <source>
        <dbReference type="ARBA" id="ARBA00023015"/>
    </source>
</evidence>
<dbReference type="Pfam" id="PF08281">
    <property type="entry name" value="Sigma70_r4_2"/>
    <property type="match status" value="1"/>
</dbReference>
<keyword evidence="8" id="KW-0240">DNA-directed RNA polymerase</keyword>
<dbReference type="OrthoDB" id="291047at2"/>
<sequence>MKHKVYLEYLVLSSQKGDSDALEKLIDHWQPRLLKHAWYLTGDGEVAKDMVQEAWMAAMKSFRNLQDPSRFRSWIYKIVTHKCADWVRRCQRQQKCYSEIPKVPQSEEVQNNDAFYIALNSLSKQHKTVLSLYYLEEMSVAEVAEILSISTGTVKSRLYHAREKLKLKLEGSQNG</sequence>
<keyword evidence="5" id="KW-0804">Transcription</keyword>
<name>A0A5S9IR19_UABAM</name>
<proteinExistence type="inferred from homology"/>
<reference evidence="8 9" key="1">
    <citation type="submission" date="2019-08" db="EMBL/GenBank/DDBJ databases">
        <title>Complete genome sequence of Candidatus Uab amorphum.</title>
        <authorList>
            <person name="Shiratori T."/>
            <person name="Suzuki S."/>
            <person name="Kakizawa Y."/>
            <person name="Ishida K."/>
        </authorList>
    </citation>
    <scope>NUCLEOTIDE SEQUENCE [LARGE SCALE GENOMIC DNA]</scope>
    <source>
        <strain evidence="8 9">SRT547</strain>
    </source>
</reference>
<dbReference type="GO" id="GO:0003677">
    <property type="term" value="F:DNA binding"/>
    <property type="evidence" value="ECO:0007669"/>
    <property type="project" value="UniProtKB-KW"/>
</dbReference>
<keyword evidence="3" id="KW-0731">Sigma factor</keyword>
<organism evidence="8 9">
    <name type="scientific">Uabimicrobium amorphum</name>
    <dbReference type="NCBI Taxonomy" id="2596890"/>
    <lineage>
        <taxon>Bacteria</taxon>
        <taxon>Pseudomonadati</taxon>
        <taxon>Planctomycetota</taxon>
        <taxon>Candidatus Uabimicrobiia</taxon>
        <taxon>Candidatus Uabimicrobiales</taxon>
        <taxon>Candidatus Uabimicrobiaceae</taxon>
        <taxon>Candidatus Uabimicrobium</taxon>
    </lineage>
</organism>
<dbReference type="NCBIfam" id="TIGR02937">
    <property type="entry name" value="sigma70-ECF"/>
    <property type="match status" value="1"/>
</dbReference>
<evidence type="ECO:0000259" key="6">
    <source>
        <dbReference type="Pfam" id="PF04542"/>
    </source>
</evidence>
<dbReference type="InterPro" id="IPR036388">
    <property type="entry name" value="WH-like_DNA-bd_sf"/>
</dbReference>
<dbReference type="CDD" id="cd06171">
    <property type="entry name" value="Sigma70_r4"/>
    <property type="match status" value="1"/>
</dbReference>
<gene>
    <name evidence="8" type="ORF">UABAM_04264</name>
</gene>
<keyword evidence="2" id="KW-0805">Transcription regulation</keyword>
<evidence type="ECO:0000256" key="3">
    <source>
        <dbReference type="ARBA" id="ARBA00023082"/>
    </source>
</evidence>
<dbReference type="RefSeq" id="WP_151969970.1">
    <property type="nucleotide sequence ID" value="NZ_AP019860.1"/>
</dbReference>
<keyword evidence="4" id="KW-0238">DNA-binding</keyword>
<dbReference type="Pfam" id="PF04542">
    <property type="entry name" value="Sigma70_r2"/>
    <property type="match status" value="1"/>
</dbReference>
<evidence type="ECO:0000313" key="8">
    <source>
        <dbReference type="EMBL" id="BBM85882.1"/>
    </source>
</evidence>
<dbReference type="PANTHER" id="PTHR43133:SF8">
    <property type="entry name" value="RNA POLYMERASE SIGMA FACTOR HI_1459-RELATED"/>
    <property type="match status" value="1"/>
</dbReference>
<evidence type="ECO:0000313" key="9">
    <source>
        <dbReference type="Proteomes" id="UP000326354"/>
    </source>
</evidence>
<dbReference type="InterPro" id="IPR013324">
    <property type="entry name" value="RNA_pol_sigma_r3/r4-like"/>
</dbReference>
<dbReference type="EMBL" id="AP019860">
    <property type="protein sequence ID" value="BBM85882.1"/>
    <property type="molecule type" value="Genomic_DNA"/>
</dbReference>
<dbReference type="InterPro" id="IPR039425">
    <property type="entry name" value="RNA_pol_sigma-70-like"/>
</dbReference>
<comment type="similarity">
    <text evidence="1">Belongs to the sigma-70 factor family. ECF subfamily.</text>
</comment>
<dbReference type="InterPro" id="IPR007627">
    <property type="entry name" value="RNA_pol_sigma70_r2"/>
</dbReference>
<evidence type="ECO:0000256" key="5">
    <source>
        <dbReference type="ARBA" id="ARBA00023163"/>
    </source>
</evidence>
<dbReference type="InterPro" id="IPR013325">
    <property type="entry name" value="RNA_pol_sigma_r2"/>
</dbReference>
<keyword evidence="9" id="KW-1185">Reference proteome</keyword>
<dbReference type="InterPro" id="IPR013249">
    <property type="entry name" value="RNA_pol_sigma70_r4_t2"/>
</dbReference>
<evidence type="ECO:0000259" key="7">
    <source>
        <dbReference type="Pfam" id="PF08281"/>
    </source>
</evidence>
<dbReference type="Gene3D" id="1.10.1740.10">
    <property type="match status" value="1"/>
</dbReference>
<dbReference type="InterPro" id="IPR014284">
    <property type="entry name" value="RNA_pol_sigma-70_dom"/>
</dbReference>
<dbReference type="SUPFAM" id="SSF88659">
    <property type="entry name" value="Sigma3 and sigma4 domains of RNA polymerase sigma factors"/>
    <property type="match status" value="1"/>
</dbReference>
<feature type="domain" description="RNA polymerase sigma factor 70 region 4 type 2" evidence="7">
    <location>
        <begin position="118"/>
        <end position="165"/>
    </location>
</feature>
<dbReference type="GO" id="GO:0016987">
    <property type="term" value="F:sigma factor activity"/>
    <property type="evidence" value="ECO:0007669"/>
    <property type="project" value="UniProtKB-KW"/>
</dbReference>